<dbReference type="Proteomes" id="UP000009046">
    <property type="component" value="Unassembled WGS sequence"/>
</dbReference>
<dbReference type="CTD" id="8238302"/>
<accession>E0VDI4</accession>
<name>E0VDI4_PEDHC</name>
<dbReference type="OrthoDB" id="188713at2759"/>
<evidence type="ECO:0000313" key="3">
    <source>
        <dbReference type="Proteomes" id="UP000009046"/>
    </source>
</evidence>
<dbReference type="EnsemblMetazoa" id="PHUM116840-RA">
    <property type="protein sequence ID" value="PHUM116840-PA"/>
    <property type="gene ID" value="PHUM116840"/>
</dbReference>
<evidence type="ECO:0000313" key="1">
    <source>
        <dbReference type="EMBL" id="EEB11440.1"/>
    </source>
</evidence>
<evidence type="ECO:0008006" key="4">
    <source>
        <dbReference type="Google" id="ProtNLM"/>
    </source>
</evidence>
<dbReference type="HOGENOM" id="CLU_241250_0_0_1"/>
<keyword evidence="3" id="KW-1185">Reference proteome</keyword>
<dbReference type="PANTHER" id="PTHR15261:SF4">
    <property type="entry name" value="THROMBOSPONDIN-TYPE LAMININ G DOMAIN AND EAR REPEAT-CONTAINING PROTEIN"/>
    <property type="match status" value="1"/>
</dbReference>
<dbReference type="KEGG" id="phu:Phum_PHUM116840"/>
<dbReference type="EMBL" id="AAZO01001379">
    <property type="status" value="NOT_ANNOTATED_CDS"/>
    <property type="molecule type" value="Genomic_DNA"/>
</dbReference>
<reference evidence="2" key="3">
    <citation type="submission" date="2021-02" db="UniProtKB">
        <authorList>
            <consortium name="EnsemblMetazoa"/>
        </authorList>
    </citation>
    <scope>IDENTIFICATION</scope>
    <source>
        <strain evidence="2">USDA</strain>
    </source>
</reference>
<dbReference type="InParanoid" id="E0VDI4"/>
<gene>
    <name evidence="2" type="primary">8238302</name>
    <name evidence="1" type="ORF">Phum_PHUM116840</name>
</gene>
<protein>
    <recommendedName>
        <fullName evidence="4">Closca</fullName>
    </recommendedName>
</protein>
<reference evidence="1" key="2">
    <citation type="submission" date="2007-04" db="EMBL/GenBank/DDBJ databases">
        <title>The genome of the human body louse.</title>
        <authorList>
            <consortium name="The Human Body Louse Genome Consortium"/>
            <person name="Kirkness E."/>
            <person name="Walenz B."/>
            <person name="Hass B."/>
            <person name="Bruggner R."/>
            <person name="Strausberg R."/>
        </authorList>
    </citation>
    <scope>NUCLEOTIDE SEQUENCE</scope>
    <source>
        <strain evidence="1">USDA</strain>
    </source>
</reference>
<dbReference type="GO" id="GO:0007165">
    <property type="term" value="P:signal transduction"/>
    <property type="evidence" value="ECO:0007669"/>
    <property type="project" value="TreeGrafter"/>
</dbReference>
<dbReference type="EMBL" id="DS235078">
    <property type="protein sequence ID" value="EEB11440.1"/>
    <property type="molecule type" value="Genomic_DNA"/>
</dbReference>
<dbReference type="RefSeq" id="XP_002424178.1">
    <property type="nucleotide sequence ID" value="XM_002424133.1"/>
</dbReference>
<dbReference type="eggNOG" id="ENOG502SB0P">
    <property type="taxonomic scope" value="Eukaryota"/>
</dbReference>
<dbReference type="FunCoup" id="E0VDI4">
    <property type="interactions" value="2"/>
</dbReference>
<evidence type="ECO:0000313" key="2">
    <source>
        <dbReference type="EnsemblMetazoa" id="PHUM116840-PA"/>
    </source>
</evidence>
<reference evidence="1" key="1">
    <citation type="submission" date="2007-04" db="EMBL/GenBank/DDBJ databases">
        <title>Annotation of Pediculus humanus corporis strain USDA.</title>
        <authorList>
            <person name="Kirkness E."/>
            <person name="Hannick L."/>
            <person name="Hass B."/>
            <person name="Bruggner R."/>
            <person name="Lawson D."/>
            <person name="Bidwell S."/>
            <person name="Joardar V."/>
            <person name="Caler E."/>
            <person name="Walenz B."/>
            <person name="Inman J."/>
            <person name="Schobel S."/>
            <person name="Galinsky K."/>
            <person name="Amedeo P."/>
            <person name="Strausberg R."/>
        </authorList>
    </citation>
    <scope>NUCLEOTIDE SEQUENCE</scope>
    <source>
        <strain evidence="1">USDA</strain>
    </source>
</reference>
<dbReference type="VEuPathDB" id="VectorBase:PHUM116840"/>
<sequence>MLAPHYNEYIIFFSRILAILFRRVYLLNNIIDVANIPAKFPNDINIFSAHNLLFVITLESNGTNPETQLANNLVLYQYSPIHGIKEIGRMQIQGGIKSAVHTFKKSIYIITAEHEAQNSFDTFKGSTLYKMTELRGRIILEKIQILNVIEPNDVQFWEHQDNANIIKTHGAQNIAHFNFENSKLKKDDHFLAVANYIGKNKNGALTSNLESIIYKFNGKFFIPFQSFRLLAATKWLPIKGSKGEFLLLVVYAHGLKGYQYDGWRFSQVSLQFGQSLIGTNIQSMRAFQYLEDIFLTTADKNSFGENVNLWKLIFSKKNDFEEIYRETEIWCENMKLKMLEDNFTSTAEEVKWEIQKTGDVENLRILDLKEEEPENKIRNEINILMNYTEKINDAFEENSEKIENDGSEENIFVILGSKNISNVELQCATEHCVTFKNLKIVNANQENFSDFLSNILFINKDITERDIDFENLNISKNLFSNFVNEHEAETLVDVTSETFVNSELMVNGTVFINNDLTVYGMIDGIQPDRKNFLLYDGDQSIDGKLIVKALRVKNLKLFGTINRHNITDLLRQQKVELQTNYEELNVNNLIIEGLINGHNITHILNDAITTSGNQNFQGSLQSSTIEANEIIIEDELINNMTVKEFIISNFCKKNLKNKNSELISNVQLDRNSKSIKLLSENSIIIVENVFKAKDIVDKKNHSSLFNIIKNGYELNETIINSPLNFSTISDDFVVEEINDDSVESWLLKNSTVEQTIFETEDENFLNFPPRKLNQLKINDETVADTLKVDYLSVSDAIDGINWENFINDSILNPVSFIPGEKIIDGTVRVKNLNLKGQINNLSLNESVNLNLKSFDSIVLHEDLILKNSLTVDELKFEIPFYFENIQLKSGASLKNETINKINLKKLFSRSIKINENTKIKFLYGTGQISANEIEIGETLNGAHFSDSILRRSNFNSSQFLSGECLFENGLDIEGSLIVEGFVSGLNVSHLCQINPKNKINLVVGGSVKFKKEPKIRYYVNGFDVSELSENAWMKNEKTTLKGSNNVFENISFENKTILHGSLNNLSLTNISKYYLSKTLNRVISQDFSSEKIIIKKCCRARKAFVNGYVNGIDFSNWANNVLLQNEKQSIQGKLKFNTFEAKELNTNGTINNIDILKDILRYDLDNVTVEGEKTFENVRVLNLSITEGKKIQGVDIDKWRKSLMSRNNDSIIYGDVILDKAEFISPIRTTGNQIISGTKFFKPISESNVTIGINNLKLFGLIDGLDFDTLIKSQAYTDRDLIFTEPQTFSKGINFKTLDINGSLQNVNISSMCHNFFNPVNVNEFESEYDSLLNKTKTLIEIVKGRAFFLSHFELIQTLKPNIKAVVPAVENKGHYLAVFTSKTMKLMNWNEYSENFINAGEILNLKENVTFVTSEFPTNESLLYIEDLKSTKVIYSDLVQQIDNKYDTSCITSFQLKSLNKSCIFIGQKKNSSVILCKGLITQDLSTYQWLESKGSVQATALTINDETYLAVINKEIVVDKIENSLVIYRFDSKLHHFYETHTLAEVNPVAVSSVTYKGNYYLVAAGGHLPESVHNSVISIFKFNKNYKVFVRFKSIRVDTPVDVHFALLPSKELALYVLTSSPTKPFVVFLHRGVAGFVEETSGLSLYPGSHLYSFTDSKNRHFVIINGLERGQILKAGFKGDKTPA</sequence>
<organism>
    <name type="scientific">Pediculus humanus subsp. corporis</name>
    <name type="common">Body louse</name>
    <dbReference type="NCBI Taxonomy" id="121224"/>
    <lineage>
        <taxon>Eukaryota</taxon>
        <taxon>Metazoa</taxon>
        <taxon>Ecdysozoa</taxon>
        <taxon>Arthropoda</taxon>
        <taxon>Hexapoda</taxon>
        <taxon>Insecta</taxon>
        <taxon>Pterygota</taxon>
        <taxon>Neoptera</taxon>
        <taxon>Paraneoptera</taxon>
        <taxon>Psocodea</taxon>
        <taxon>Troctomorpha</taxon>
        <taxon>Phthiraptera</taxon>
        <taxon>Anoplura</taxon>
        <taxon>Pediculidae</taxon>
        <taxon>Pediculus</taxon>
    </lineage>
</organism>
<dbReference type="OMA" id="VRFENPI"/>
<dbReference type="PANTHER" id="PTHR15261">
    <property type="entry name" value="THROMBOSPONDIN-TYPE LAMININ G DOMAIN AND EAR REPEAT-CONTAINING"/>
    <property type="match status" value="1"/>
</dbReference>
<proteinExistence type="predicted"/>
<dbReference type="GeneID" id="8238302"/>